<dbReference type="EMBL" id="VIKR01000002">
    <property type="protein sequence ID" value="TQV75473.1"/>
    <property type="molecule type" value="Genomic_DNA"/>
</dbReference>
<dbReference type="OrthoDB" id="9801692at2"/>
<protein>
    <submittedName>
        <fullName evidence="1">Class I SAM-dependent methyltransferase</fullName>
    </submittedName>
</protein>
<name>A0A545TE21_9GAMM</name>
<accession>A0A545TE21</accession>
<dbReference type="Proteomes" id="UP000317839">
    <property type="component" value="Unassembled WGS sequence"/>
</dbReference>
<sequence>MKIQANGILIVVIFLLLATSQKVTADIYQEALANPARSAADSENDKKRKPDKVLKFFGIEPGMRVFDIFAGGGYYSEILSYVVGEKGSVTLYNNQAWNNYVKKSVATRLLDNRLPNVNNYVAAPESLVELKQQYDAAIFILGMHDIYYADAKGGWPPIDKQKFLKGIHQILKPGGILGVIDANAKDGANNEIVGKTLHRADPKVLIRDLQAVGFELVGQSNMLSNENDDLISSVFEERNKYNTDRSVLKFKKK</sequence>
<dbReference type="InterPro" id="IPR029063">
    <property type="entry name" value="SAM-dependent_MTases_sf"/>
</dbReference>
<keyword evidence="1" id="KW-0808">Transferase</keyword>
<comment type="caution">
    <text evidence="1">The sequence shown here is derived from an EMBL/GenBank/DDBJ whole genome shotgun (WGS) entry which is preliminary data.</text>
</comment>
<dbReference type="CDD" id="cd02440">
    <property type="entry name" value="AdoMet_MTases"/>
    <property type="match status" value="1"/>
</dbReference>
<keyword evidence="1" id="KW-0489">Methyltransferase</keyword>
<evidence type="ECO:0000313" key="1">
    <source>
        <dbReference type="EMBL" id="TQV75473.1"/>
    </source>
</evidence>
<keyword evidence="2" id="KW-1185">Reference proteome</keyword>
<dbReference type="GO" id="GO:0032259">
    <property type="term" value="P:methylation"/>
    <property type="evidence" value="ECO:0007669"/>
    <property type="project" value="UniProtKB-KW"/>
</dbReference>
<dbReference type="Gene3D" id="3.40.50.150">
    <property type="entry name" value="Vaccinia Virus protein VP39"/>
    <property type="match status" value="1"/>
</dbReference>
<reference evidence="1 2" key="1">
    <citation type="submission" date="2019-06" db="EMBL/GenBank/DDBJ databases">
        <title>Draft genome of Aliikangiella marina GYP-15.</title>
        <authorList>
            <person name="Wang G."/>
        </authorList>
    </citation>
    <scope>NUCLEOTIDE SEQUENCE [LARGE SCALE GENOMIC DNA]</scope>
    <source>
        <strain evidence="1 2">GYP-15</strain>
    </source>
</reference>
<dbReference type="RefSeq" id="WP_142942087.1">
    <property type="nucleotide sequence ID" value="NZ_VIKR01000002.1"/>
</dbReference>
<evidence type="ECO:0000313" key="2">
    <source>
        <dbReference type="Proteomes" id="UP000317839"/>
    </source>
</evidence>
<dbReference type="SUPFAM" id="SSF53335">
    <property type="entry name" value="S-adenosyl-L-methionine-dependent methyltransferases"/>
    <property type="match status" value="1"/>
</dbReference>
<dbReference type="AlphaFoldDB" id="A0A545TE21"/>
<dbReference type="GO" id="GO:0008168">
    <property type="term" value="F:methyltransferase activity"/>
    <property type="evidence" value="ECO:0007669"/>
    <property type="project" value="UniProtKB-KW"/>
</dbReference>
<gene>
    <name evidence="1" type="ORF">FLL45_11175</name>
</gene>
<dbReference type="PIRSF" id="PIRSF031679">
    <property type="entry name" value="Mtase_Alr7345_prd"/>
    <property type="match status" value="1"/>
</dbReference>
<organism evidence="1 2">
    <name type="scientific">Aliikangiella marina</name>
    <dbReference type="NCBI Taxonomy" id="1712262"/>
    <lineage>
        <taxon>Bacteria</taxon>
        <taxon>Pseudomonadati</taxon>
        <taxon>Pseudomonadota</taxon>
        <taxon>Gammaproteobacteria</taxon>
        <taxon>Oceanospirillales</taxon>
        <taxon>Pleioneaceae</taxon>
        <taxon>Aliikangiella</taxon>
    </lineage>
</organism>
<dbReference type="InterPro" id="IPR016980">
    <property type="entry name" value="S-AdoMet-dep_MeTrfase_Alr7345"/>
</dbReference>
<proteinExistence type="predicted"/>